<dbReference type="RefSeq" id="WP_034198760.1">
    <property type="nucleotide sequence ID" value="NZ_CABVQD010000006.1"/>
</dbReference>
<evidence type="ECO:0000313" key="2">
    <source>
        <dbReference type="Proteomes" id="UP000494330"/>
    </source>
</evidence>
<proteinExistence type="predicted"/>
<dbReference type="EMBL" id="CABVQD010000006">
    <property type="protein sequence ID" value="VWB53577.1"/>
    <property type="molecule type" value="Genomic_DNA"/>
</dbReference>
<evidence type="ECO:0000313" key="1">
    <source>
        <dbReference type="EMBL" id="VWB53577.1"/>
    </source>
</evidence>
<sequence length="134" mass="14599">MAKPILILVLKGSFPDAFCFVETLLQSLGFLLANPDSGRVTHWSDDGQQSAVSRAGIVDEAPAGVVKNVQFWRSGDDDLFVSWIDVSPGWEFSFHLNGVTAELKVALATALSKAVLVDLKLQYGEESALRIDFD</sequence>
<keyword evidence="2" id="KW-1185">Reference proteome</keyword>
<name>A0A6P2KED3_9BURK</name>
<gene>
    <name evidence="1" type="ORF">BPA30113_02330</name>
</gene>
<accession>A0A6P2KED3</accession>
<organism evidence="1 2">
    <name type="scientific">Burkholderia paludis</name>
    <dbReference type="NCBI Taxonomy" id="1506587"/>
    <lineage>
        <taxon>Bacteria</taxon>
        <taxon>Pseudomonadati</taxon>
        <taxon>Pseudomonadota</taxon>
        <taxon>Betaproteobacteria</taxon>
        <taxon>Burkholderiales</taxon>
        <taxon>Burkholderiaceae</taxon>
        <taxon>Burkholderia</taxon>
        <taxon>Burkholderia cepacia complex</taxon>
    </lineage>
</organism>
<protein>
    <submittedName>
        <fullName evidence="1">Uncharacterized protein</fullName>
    </submittedName>
</protein>
<dbReference type="AlphaFoldDB" id="A0A6P2KED3"/>
<reference evidence="1 2" key="1">
    <citation type="submission" date="2019-09" db="EMBL/GenBank/DDBJ databases">
        <authorList>
            <person name="Depoorter E."/>
        </authorList>
    </citation>
    <scope>NUCLEOTIDE SEQUENCE [LARGE SCALE GENOMIC DNA]</scope>
    <source>
        <strain evidence="1">LMG 30113</strain>
    </source>
</reference>
<dbReference type="Proteomes" id="UP000494330">
    <property type="component" value="Unassembled WGS sequence"/>
</dbReference>